<protein>
    <recommendedName>
        <fullName evidence="2">DUF218 domain-containing protein</fullName>
    </recommendedName>
</protein>
<sequence length="210" mass="23701">MVYGLVLLGISSACCVVLYRSGLIVKSVAKRTLYFKRNGSTKHGILVLGGEIERELYLIEYLNGNHSVDYTCVCISSGWFNEGSEELKSIQRKRSIVFDRKAIDTVSNATCLVDWFQKNEITHLTVITSEGHHLRAYVVCKVVFGMRGIVCELVDVPNARFTQRGTISMPKESIWKVVRDAMRSIMWILFGIDGRSISALFHPNRITFSS</sequence>
<evidence type="ECO:0008006" key="2">
    <source>
        <dbReference type="Google" id="ProtNLM"/>
    </source>
</evidence>
<reference evidence="1" key="1">
    <citation type="submission" date="2021-01" db="EMBL/GenBank/DDBJ databases">
        <authorList>
            <person name="Corre E."/>
            <person name="Pelletier E."/>
            <person name="Niang G."/>
            <person name="Scheremetjew M."/>
            <person name="Finn R."/>
            <person name="Kale V."/>
            <person name="Holt S."/>
            <person name="Cochrane G."/>
            <person name="Meng A."/>
            <person name="Brown T."/>
            <person name="Cohen L."/>
        </authorList>
    </citation>
    <scope>NUCLEOTIDE SEQUENCE</scope>
    <source>
        <strain evidence="1">CCMP3278</strain>
    </source>
</reference>
<name>A0A7S0ZBL6_9RHOD</name>
<accession>A0A7S0ZBL6</accession>
<dbReference type="AlphaFoldDB" id="A0A7S0ZBL6"/>
<evidence type="ECO:0000313" key="1">
    <source>
        <dbReference type="EMBL" id="CAD8816801.1"/>
    </source>
</evidence>
<proteinExistence type="predicted"/>
<organism evidence="1">
    <name type="scientific">Timspurckia oligopyrenoides</name>
    <dbReference type="NCBI Taxonomy" id="708627"/>
    <lineage>
        <taxon>Eukaryota</taxon>
        <taxon>Rhodophyta</taxon>
        <taxon>Bangiophyceae</taxon>
        <taxon>Porphyridiales</taxon>
        <taxon>Porphyridiaceae</taxon>
        <taxon>Timspurckia</taxon>
    </lineage>
</organism>
<gene>
    <name evidence="1" type="ORF">TOLI1172_LOCUS1189</name>
</gene>
<dbReference type="EMBL" id="HBFP01001636">
    <property type="protein sequence ID" value="CAD8816801.1"/>
    <property type="molecule type" value="Transcribed_RNA"/>
</dbReference>